<evidence type="ECO:0000259" key="4">
    <source>
        <dbReference type="Pfam" id="PF22725"/>
    </source>
</evidence>
<proteinExistence type="inferred from homology"/>
<dbReference type="PANTHER" id="PTHR22604">
    <property type="entry name" value="OXIDOREDUCTASES"/>
    <property type="match status" value="1"/>
</dbReference>
<sequence length="328" mass="33786">MTRWGVLATGGIAATVAGDLAAVEGAELLAVASRGAERAAAFAAEHGVARSYGSYADLLADPDVDVVYVATPHGLHREVAGAALRAGKPVLVEKSFTTTTAGARELVDLARERGLFCMEAMWTRFQPAVVEVLGLLADGVVGDVRHVAADLGFRVPPGTARFVEPSLGGGALLDMGVYPVSLAHMVLGAPDEVVARGTLAPSGVDAEATLLLSHPTGATAALHTTMVGAPPRRGAVVGTEGHVLTEGGALHRPDAFVVHRTGEEPRRVAHAQVGRGYGPMLRHVQECLAQGLTESPVWPLSSTLAVLDVLEQALHQLGVVMDDAPGAG</sequence>
<evidence type="ECO:0000256" key="2">
    <source>
        <dbReference type="ARBA" id="ARBA00023002"/>
    </source>
</evidence>
<dbReference type="InterPro" id="IPR000683">
    <property type="entry name" value="Gfo/Idh/MocA-like_OxRdtase_N"/>
</dbReference>
<gene>
    <name evidence="5" type="ORF">EDC03_0680</name>
</gene>
<dbReference type="InterPro" id="IPR036291">
    <property type="entry name" value="NAD(P)-bd_dom_sf"/>
</dbReference>
<comment type="caution">
    <text evidence="5">The sequence shown here is derived from an EMBL/GenBank/DDBJ whole genome shotgun (WGS) entry which is preliminary data.</text>
</comment>
<feature type="domain" description="Gfo/Idh/MocA-like oxidoreductase N-terminal" evidence="3">
    <location>
        <begin position="3"/>
        <end position="118"/>
    </location>
</feature>
<dbReference type="GO" id="GO:0000166">
    <property type="term" value="F:nucleotide binding"/>
    <property type="evidence" value="ECO:0007669"/>
    <property type="project" value="InterPro"/>
</dbReference>
<evidence type="ECO:0000313" key="6">
    <source>
        <dbReference type="Proteomes" id="UP000276232"/>
    </source>
</evidence>
<evidence type="ECO:0000259" key="3">
    <source>
        <dbReference type="Pfam" id="PF01408"/>
    </source>
</evidence>
<dbReference type="GO" id="GO:0016491">
    <property type="term" value="F:oxidoreductase activity"/>
    <property type="evidence" value="ECO:0007669"/>
    <property type="project" value="UniProtKB-KW"/>
</dbReference>
<dbReference type="InterPro" id="IPR055170">
    <property type="entry name" value="GFO_IDH_MocA-like_dom"/>
</dbReference>
<organism evidence="5 6">
    <name type="scientific">Pseudokineococcus lusitanus</name>
    <dbReference type="NCBI Taxonomy" id="763993"/>
    <lineage>
        <taxon>Bacteria</taxon>
        <taxon>Bacillati</taxon>
        <taxon>Actinomycetota</taxon>
        <taxon>Actinomycetes</taxon>
        <taxon>Kineosporiales</taxon>
        <taxon>Kineosporiaceae</taxon>
        <taxon>Pseudokineococcus</taxon>
    </lineage>
</organism>
<comment type="similarity">
    <text evidence="1">Belongs to the Gfo/Idh/MocA family.</text>
</comment>
<evidence type="ECO:0000256" key="1">
    <source>
        <dbReference type="ARBA" id="ARBA00010928"/>
    </source>
</evidence>
<protein>
    <submittedName>
        <fullName evidence="5">Putative dehydrogenase</fullName>
    </submittedName>
</protein>
<dbReference type="InParanoid" id="A0A3N1HQ42"/>
<dbReference type="AlphaFoldDB" id="A0A3N1HQ42"/>
<name>A0A3N1HQ42_9ACTN</name>
<dbReference type="RefSeq" id="WP_123378840.1">
    <property type="nucleotide sequence ID" value="NZ_RJKN01000002.1"/>
</dbReference>
<dbReference type="Pfam" id="PF01408">
    <property type="entry name" value="GFO_IDH_MocA"/>
    <property type="match status" value="1"/>
</dbReference>
<evidence type="ECO:0000313" key="5">
    <source>
        <dbReference type="EMBL" id="ROP44559.1"/>
    </source>
</evidence>
<keyword evidence="6" id="KW-1185">Reference proteome</keyword>
<dbReference type="EMBL" id="RJKN01000002">
    <property type="protein sequence ID" value="ROP44559.1"/>
    <property type="molecule type" value="Genomic_DNA"/>
</dbReference>
<dbReference type="SUPFAM" id="SSF51735">
    <property type="entry name" value="NAD(P)-binding Rossmann-fold domains"/>
    <property type="match status" value="1"/>
</dbReference>
<reference evidence="5 6" key="1">
    <citation type="journal article" date="2015" name="Stand. Genomic Sci.">
        <title>Genomic Encyclopedia of Bacterial and Archaeal Type Strains, Phase III: the genomes of soil and plant-associated and newly described type strains.</title>
        <authorList>
            <person name="Whitman W.B."/>
            <person name="Woyke T."/>
            <person name="Klenk H.P."/>
            <person name="Zhou Y."/>
            <person name="Lilburn T.G."/>
            <person name="Beck B.J."/>
            <person name="De Vos P."/>
            <person name="Vandamme P."/>
            <person name="Eisen J.A."/>
            <person name="Garrity G."/>
            <person name="Hugenholtz P."/>
            <person name="Kyrpides N.C."/>
        </authorList>
    </citation>
    <scope>NUCLEOTIDE SEQUENCE [LARGE SCALE GENOMIC DNA]</scope>
    <source>
        <strain evidence="5 6">CECT 7306</strain>
    </source>
</reference>
<dbReference type="Proteomes" id="UP000276232">
    <property type="component" value="Unassembled WGS sequence"/>
</dbReference>
<dbReference type="OrthoDB" id="9815825at2"/>
<keyword evidence="2" id="KW-0560">Oxidoreductase</keyword>
<dbReference type="Pfam" id="PF22725">
    <property type="entry name" value="GFO_IDH_MocA_C3"/>
    <property type="match status" value="1"/>
</dbReference>
<feature type="domain" description="GFO/IDH/MocA-like oxidoreductase" evidence="4">
    <location>
        <begin position="134"/>
        <end position="242"/>
    </location>
</feature>
<dbReference type="SUPFAM" id="SSF55347">
    <property type="entry name" value="Glyceraldehyde-3-phosphate dehydrogenase-like, C-terminal domain"/>
    <property type="match status" value="1"/>
</dbReference>
<dbReference type="Gene3D" id="3.40.50.720">
    <property type="entry name" value="NAD(P)-binding Rossmann-like Domain"/>
    <property type="match status" value="1"/>
</dbReference>
<dbReference type="Gene3D" id="3.30.360.10">
    <property type="entry name" value="Dihydrodipicolinate Reductase, domain 2"/>
    <property type="match status" value="1"/>
</dbReference>
<accession>A0A3N1HQ42</accession>
<dbReference type="InterPro" id="IPR050984">
    <property type="entry name" value="Gfo/Idh/MocA_domain"/>
</dbReference>
<dbReference type="PANTHER" id="PTHR22604:SF105">
    <property type="entry name" value="TRANS-1,2-DIHYDROBENZENE-1,2-DIOL DEHYDROGENASE"/>
    <property type="match status" value="1"/>
</dbReference>